<sequence>MATHPSTIRRGLPRRPGGPAWPDVAAAEAAPSGGGTAVADPEDAVVTSEAVDAFEADVAAVDAPSQRAADPVAPERGAGADEPATAGAATTVTEEVTLRRGLPRVPGGEPWPPGTTATVQRAAGPDPQADSSEPVAAGAGAAAAAVAPAARPVGETSVAPATAPAEPPATTQVSTSAPQPTSTRLSAAPVADGRSGSGVLAKRVRRGVLGAAGVVVAAGIIVLAARGVTTLPGVPEFLERYPGAPDLPESAPVGFPVWLNVVHYLNFFFMVLIVRSGLEVRYQQKPAAYFTSRRGNKVSLSVWLHTSLDLLWLLNGLVFVTLLFVTGQWMRIVPTSWDVFPHAASSALQYLTLDWPLEDGWVHYNGLQLLTYFLVVFVAAPLAALTGARMSEWWPKKATRLNTVYPASLARAVHFPVMLFFVLFVIGHVTLVLSTGALRNLNHMYAAQDATSWVGFAWFAGGLALAVAAVLLARPLFVAPIASLFGKVSSR</sequence>
<keyword evidence="10" id="KW-1185">Reference proteome</keyword>
<dbReference type="Proteomes" id="UP001500956">
    <property type="component" value="Unassembled WGS sequence"/>
</dbReference>
<feature type="transmembrane region" description="Helical" evidence="7">
    <location>
        <begin position="369"/>
        <end position="388"/>
    </location>
</feature>
<feature type="transmembrane region" description="Helical" evidence="7">
    <location>
        <begin position="453"/>
        <end position="473"/>
    </location>
</feature>
<feature type="compositionally biased region" description="Low complexity" evidence="6">
    <location>
        <begin position="155"/>
        <end position="171"/>
    </location>
</feature>
<evidence type="ECO:0000256" key="7">
    <source>
        <dbReference type="SAM" id="Phobius"/>
    </source>
</evidence>
<feature type="transmembrane region" description="Helical" evidence="7">
    <location>
        <begin position="208"/>
        <end position="228"/>
    </location>
</feature>
<evidence type="ECO:0000256" key="6">
    <source>
        <dbReference type="SAM" id="MobiDB-lite"/>
    </source>
</evidence>
<proteinExistence type="predicted"/>
<feature type="region of interest" description="Disordered" evidence="6">
    <location>
        <begin position="61"/>
        <end position="137"/>
    </location>
</feature>
<keyword evidence="3 7" id="KW-0812">Transmembrane</keyword>
<dbReference type="Gene3D" id="1.20.950.20">
    <property type="entry name" value="Transmembrane di-heme cytochromes, Chain C"/>
    <property type="match status" value="1"/>
</dbReference>
<evidence type="ECO:0000256" key="4">
    <source>
        <dbReference type="ARBA" id="ARBA00022989"/>
    </source>
</evidence>
<protein>
    <submittedName>
        <fullName evidence="9">Cytochrome b/b6 domain-containing protein</fullName>
    </submittedName>
</protein>
<evidence type="ECO:0000256" key="5">
    <source>
        <dbReference type="ARBA" id="ARBA00023136"/>
    </source>
</evidence>
<reference evidence="10" key="1">
    <citation type="journal article" date="2019" name="Int. J. Syst. Evol. Microbiol.">
        <title>The Global Catalogue of Microorganisms (GCM) 10K type strain sequencing project: providing services to taxonomists for standard genome sequencing and annotation.</title>
        <authorList>
            <consortium name="The Broad Institute Genomics Platform"/>
            <consortium name="The Broad Institute Genome Sequencing Center for Infectious Disease"/>
            <person name="Wu L."/>
            <person name="Ma J."/>
        </authorList>
    </citation>
    <scope>NUCLEOTIDE SEQUENCE [LARGE SCALE GENOMIC DNA]</scope>
    <source>
        <strain evidence="10">JCM 18063</strain>
    </source>
</reference>
<evidence type="ECO:0000259" key="8">
    <source>
        <dbReference type="Pfam" id="PF01292"/>
    </source>
</evidence>
<keyword evidence="2" id="KW-1003">Cell membrane</keyword>
<evidence type="ECO:0000313" key="10">
    <source>
        <dbReference type="Proteomes" id="UP001500956"/>
    </source>
</evidence>
<feature type="transmembrane region" description="Helical" evidence="7">
    <location>
        <begin position="255"/>
        <end position="274"/>
    </location>
</feature>
<evidence type="ECO:0000256" key="2">
    <source>
        <dbReference type="ARBA" id="ARBA00022475"/>
    </source>
</evidence>
<dbReference type="SUPFAM" id="SSF81342">
    <property type="entry name" value="Transmembrane di-heme cytochromes"/>
    <property type="match status" value="1"/>
</dbReference>
<accession>A0ABP8Y5N4</accession>
<comment type="subcellular location">
    <subcellularLocation>
        <location evidence="1">Cell membrane</location>
        <topology evidence="1">Multi-pass membrane protein</topology>
    </subcellularLocation>
</comment>
<evidence type="ECO:0000313" key="9">
    <source>
        <dbReference type="EMBL" id="GAA4722084.1"/>
    </source>
</evidence>
<feature type="transmembrane region" description="Helical" evidence="7">
    <location>
        <begin position="409"/>
        <end position="433"/>
    </location>
</feature>
<dbReference type="Pfam" id="PF01292">
    <property type="entry name" value="Ni_hydr_CYTB"/>
    <property type="match status" value="1"/>
</dbReference>
<dbReference type="InterPro" id="IPR011577">
    <property type="entry name" value="Cyt_b561_bac/Ni-Hgenase"/>
</dbReference>
<evidence type="ECO:0000256" key="3">
    <source>
        <dbReference type="ARBA" id="ARBA00022692"/>
    </source>
</evidence>
<feature type="region of interest" description="Disordered" evidence="6">
    <location>
        <begin position="1"/>
        <end position="42"/>
    </location>
</feature>
<evidence type="ECO:0000256" key="1">
    <source>
        <dbReference type="ARBA" id="ARBA00004651"/>
    </source>
</evidence>
<keyword evidence="4 7" id="KW-1133">Transmembrane helix</keyword>
<gene>
    <name evidence="9" type="ORF">GCM10023216_09150</name>
</gene>
<feature type="compositionally biased region" description="Low complexity" evidence="6">
    <location>
        <begin position="80"/>
        <end position="95"/>
    </location>
</feature>
<feature type="region of interest" description="Disordered" evidence="6">
    <location>
        <begin position="155"/>
        <end position="192"/>
    </location>
</feature>
<feature type="compositionally biased region" description="Low complexity" evidence="6">
    <location>
        <begin position="14"/>
        <end position="31"/>
    </location>
</feature>
<organism evidence="9 10">
    <name type="scientific">Isoptericola chiayiensis</name>
    <dbReference type="NCBI Taxonomy" id="579446"/>
    <lineage>
        <taxon>Bacteria</taxon>
        <taxon>Bacillati</taxon>
        <taxon>Actinomycetota</taxon>
        <taxon>Actinomycetes</taxon>
        <taxon>Micrococcales</taxon>
        <taxon>Promicromonosporaceae</taxon>
        <taxon>Isoptericola</taxon>
    </lineage>
</organism>
<dbReference type="InterPro" id="IPR016174">
    <property type="entry name" value="Di-haem_cyt_TM"/>
</dbReference>
<keyword evidence="5 7" id="KW-0472">Membrane</keyword>
<comment type="caution">
    <text evidence="9">The sequence shown here is derived from an EMBL/GenBank/DDBJ whole genome shotgun (WGS) entry which is preliminary data.</text>
</comment>
<feature type="compositionally biased region" description="Polar residues" evidence="6">
    <location>
        <begin position="172"/>
        <end position="185"/>
    </location>
</feature>
<dbReference type="EMBL" id="BAABID010000005">
    <property type="protein sequence ID" value="GAA4722084.1"/>
    <property type="molecule type" value="Genomic_DNA"/>
</dbReference>
<name>A0ABP8Y5N4_9MICO</name>
<feature type="transmembrane region" description="Helical" evidence="7">
    <location>
        <begin position="310"/>
        <end position="330"/>
    </location>
</feature>
<feature type="domain" description="Cytochrome b561 bacterial/Ni-hydrogenase" evidence="8">
    <location>
        <begin position="255"/>
        <end position="439"/>
    </location>
</feature>